<dbReference type="Gene3D" id="1.10.260.40">
    <property type="entry name" value="lambda repressor-like DNA-binding domains"/>
    <property type="match status" value="1"/>
</dbReference>
<name>A0A329QZP7_9ACTN</name>
<feature type="domain" description="HTH lacI-type" evidence="4">
    <location>
        <begin position="3"/>
        <end position="58"/>
    </location>
</feature>
<dbReference type="CDD" id="cd06267">
    <property type="entry name" value="PBP1_LacI_sugar_binding-like"/>
    <property type="match status" value="1"/>
</dbReference>
<dbReference type="GO" id="GO:0003700">
    <property type="term" value="F:DNA-binding transcription factor activity"/>
    <property type="evidence" value="ECO:0007669"/>
    <property type="project" value="TreeGrafter"/>
</dbReference>
<dbReference type="Pfam" id="PF00356">
    <property type="entry name" value="LacI"/>
    <property type="match status" value="1"/>
</dbReference>
<evidence type="ECO:0000259" key="4">
    <source>
        <dbReference type="PROSITE" id="PS50932"/>
    </source>
</evidence>
<evidence type="ECO:0000256" key="1">
    <source>
        <dbReference type="ARBA" id="ARBA00023015"/>
    </source>
</evidence>
<dbReference type="PANTHER" id="PTHR30146:SF109">
    <property type="entry name" value="HTH-TYPE TRANSCRIPTIONAL REGULATOR GALS"/>
    <property type="match status" value="1"/>
</dbReference>
<evidence type="ECO:0000256" key="2">
    <source>
        <dbReference type="ARBA" id="ARBA00023125"/>
    </source>
</evidence>
<dbReference type="EMBL" id="QMIG01000003">
    <property type="protein sequence ID" value="RAW17707.1"/>
    <property type="molecule type" value="Genomic_DNA"/>
</dbReference>
<evidence type="ECO:0000256" key="3">
    <source>
        <dbReference type="ARBA" id="ARBA00023163"/>
    </source>
</evidence>
<keyword evidence="1" id="KW-0805">Transcription regulation</keyword>
<protein>
    <submittedName>
        <fullName evidence="5">LacI family transcriptional regulator</fullName>
    </submittedName>
</protein>
<evidence type="ECO:0000313" key="5">
    <source>
        <dbReference type="EMBL" id="RAW17707.1"/>
    </source>
</evidence>
<dbReference type="SUPFAM" id="SSF53822">
    <property type="entry name" value="Periplasmic binding protein-like I"/>
    <property type="match status" value="1"/>
</dbReference>
<proteinExistence type="predicted"/>
<dbReference type="Pfam" id="PF13377">
    <property type="entry name" value="Peripla_BP_3"/>
    <property type="match status" value="1"/>
</dbReference>
<keyword evidence="2" id="KW-0238">DNA-binding</keyword>
<dbReference type="SUPFAM" id="SSF47413">
    <property type="entry name" value="lambda repressor-like DNA-binding domains"/>
    <property type="match status" value="1"/>
</dbReference>
<dbReference type="PANTHER" id="PTHR30146">
    <property type="entry name" value="LACI-RELATED TRANSCRIPTIONAL REPRESSOR"/>
    <property type="match status" value="1"/>
</dbReference>
<sequence>MAITMVDVARRAGTSTAVVSYVFNDGPRPVAAHTRQRVLAAADELGYRPNRMAAALRSGSSGLIGLVLPDTVNPYFATLGRHLETALDTAGKLTVLANAGYDAQRQAAVLDRLLASQVDGLIIVSADGAADPAIAAEQAGTPLVAVHHRPEGSTAPLVAADNDTAVTSAVAHLHDQHGHERVDFLAGLADDGPVSARLAAWRKSATGEVLRCAYSREAAAELTSQLASESRLPRALLAATDVQAFGVLAAAGGLGIHVPDDLALISCDGSAEAAFTVPSLAAAQQPFDEIARRAVNQLLGQPLPDAPARARLVPRRSCGCPQPPLITGTG</sequence>
<dbReference type="CDD" id="cd01392">
    <property type="entry name" value="HTH_LacI"/>
    <property type="match status" value="1"/>
</dbReference>
<accession>A0A329QZP7</accession>
<dbReference type="OrthoDB" id="9785139at2"/>
<dbReference type="SMART" id="SM00354">
    <property type="entry name" value="HTH_LACI"/>
    <property type="match status" value="1"/>
</dbReference>
<keyword evidence="3" id="KW-0804">Transcription</keyword>
<dbReference type="PROSITE" id="PS50932">
    <property type="entry name" value="HTH_LACI_2"/>
    <property type="match status" value="1"/>
</dbReference>
<gene>
    <name evidence="5" type="ORF">DPM12_06395</name>
</gene>
<keyword evidence="6" id="KW-1185">Reference proteome</keyword>
<comment type="caution">
    <text evidence="5">The sequence shown here is derived from an EMBL/GenBank/DDBJ whole genome shotgun (WGS) entry which is preliminary data.</text>
</comment>
<dbReference type="InterPro" id="IPR000843">
    <property type="entry name" value="HTH_LacI"/>
</dbReference>
<dbReference type="InterPro" id="IPR028082">
    <property type="entry name" value="Peripla_BP_I"/>
</dbReference>
<dbReference type="InterPro" id="IPR046335">
    <property type="entry name" value="LacI/GalR-like_sensor"/>
</dbReference>
<dbReference type="AlphaFoldDB" id="A0A329QZP7"/>
<organism evidence="5 6">
    <name type="scientific">Phytoactinopolyspora halophila</name>
    <dbReference type="NCBI Taxonomy" id="1981511"/>
    <lineage>
        <taxon>Bacteria</taxon>
        <taxon>Bacillati</taxon>
        <taxon>Actinomycetota</taxon>
        <taxon>Actinomycetes</taxon>
        <taxon>Jiangellales</taxon>
        <taxon>Jiangellaceae</taxon>
        <taxon>Phytoactinopolyspora</taxon>
    </lineage>
</organism>
<evidence type="ECO:0000313" key="6">
    <source>
        <dbReference type="Proteomes" id="UP000250462"/>
    </source>
</evidence>
<dbReference type="Proteomes" id="UP000250462">
    <property type="component" value="Unassembled WGS sequence"/>
</dbReference>
<dbReference type="GO" id="GO:0000976">
    <property type="term" value="F:transcription cis-regulatory region binding"/>
    <property type="evidence" value="ECO:0007669"/>
    <property type="project" value="TreeGrafter"/>
</dbReference>
<reference evidence="5 6" key="1">
    <citation type="submission" date="2018-06" db="EMBL/GenBank/DDBJ databases">
        <title>Phytoactinopolyspora halophila sp. nov., a novel halophilic actinomycete isolated from a saline soil in China.</title>
        <authorList>
            <person name="Tang S.-K."/>
        </authorList>
    </citation>
    <scope>NUCLEOTIDE SEQUENCE [LARGE SCALE GENOMIC DNA]</scope>
    <source>
        <strain evidence="5 6">YIM 96934</strain>
    </source>
</reference>
<dbReference type="Gene3D" id="3.40.50.2300">
    <property type="match status" value="2"/>
</dbReference>
<dbReference type="RefSeq" id="WP_112257526.1">
    <property type="nucleotide sequence ID" value="NZ_QMIG01000003.1"/>
</dbReference>
<dbReference type="InterPro" id="IPR010982">
    <property type="entry name" value="Lambda_DNA-bd_dom_sf"/>
</dbReference>